<feature type="transmembrane region" description="Helical" evidence="6">
    <location>
        <begin position="199"/>
        <end position="222"/>
    </location>
</feature>
<dbReference type="Proteomes" id="UP001279734">
    <property type="component" value="Unassembled WGS sequence"/>
</dbReference>
<feature type="transmembrane region" description="Helical" evidence="6">
    <location>
        <begin position="74"/>
        <end position="92"/>
    </location>
</feature>
<keyword evidence="9" id="KW-1185">Reference proteome</keyword>
<dbReference type="GO" id="GO:0016020">
    <property type="term" value="C:membrane"/>
    <property type="evidence" value="ECO:0007669"/>
    <property type="project" value="UniProtKB-SubCell"/>
</dbReference>
<evidence type="ECO:0000256" key="1">
    <source>
        <dbReference type="ARBA" id="ARBA00004141"/>
    </source>
</evidence>
<dbReference type="Pfam" id="PF03798">
    <property type="entry name" value="TRAM_LAG1_CLN8"/>
    <property type="match status" value="1"/>
</dbReference>
<feature type="domain" description="TLC" evidence="7">
    <location>
        <begin position="65"/>
        <end position="269"/>
    </location>
</feature>
<keyword evidence="3 6" id="KW-1133">Transmembrane helix</keyword>
<dbReference type="PANTHER" id="PTHR13439">
    <property type="entry name" value="CT120 PROTEIN"/>
    <property type="match status" value="1"/>
</dbReference>
<name>A0AAD3XSQ4_NEPGR</name>
<evidence type="ECO:0000313" key="8">
    <source>
        <dbReference type="EMBL" id="GMH14986.1"/>
    </source>
</evidence>
<dbReference type="GO" id="GO:0055088">
    <property type="term" value="P:lipid homeostasis"/>
    <property type="evidence" value="ECO:0007669"/>
    <property type="project" value="TreeGrafter"/>
</dbReference>
<dbReference type="InterPro" id="IPR050846">
    <property type="entry name" value="TLCD"/>
</dbReference>
<evidence type="ECO:0000256" key="6">
    <source>
        <dbReference type="SAM" id="Phobius"/>
    </source>
</evidence>
<feature type="transmembrane region" description="Helical" evidence="6">
    <location>
        <begin position="112"/>
        <end position="137"/>
    </location>
</feature>
<comment type="caution">
    <text evidence="8">The sequence shown here is derived from an EMBL/GenBank/DDBJ whole genome shotgun (WGS) entry which is preliminary data.</text>
</comment>
<evidence type="ECO:0000256" key="3">
    <source>
        <dbReference type="ARBA" id="ARBA00022989"/>
    </source>
</evidence>
<feature type="transmembrane region" description="Helical" evidence="6">
    <location>
        <begin position="237"/>
        <end position="258"/>
    </location>
</feature>
<evidence type="ECO:0000256" key="5">
    <source>
        <dbReference type="PROSITE-ProRule" id="PRU00205"/>
    </source>
</evidence>
<evidence type="ECO:0000256" key="4">
    <source>
        <dbReference type="ARBA" id="ARBA00023136"/>
    </source>
</evidence>
<dbReference type="PROSITE" id="PS50922">
    <property type="entry name" value="TLC"/>
    <property type="match status" value="1"/>
</dbReference>
<dbReference type="InterPro" id="IPR006634">
    <property type="entry name" value="TLC-dom"/>
</dbReference>
<evidence type="ECO:0000256" key="2">
    <source>
        <dbReference type="ARBA" id="ARBA00022692"/>
    </source>
</evidence>
<sequence>MNILMSINYSSVSWRGIPKANVLQWLTKRGRTRARQIVVENSLVYDLSQLISVLYIKSYSDLSRVQQFEWNNRAISTLHAIFITIMSLYLIFCSDLYADDQQLGLLIYRHSTISTFVLGVSVGYFLSDIGMIFWFFPSLGGMEYVLHHLLSMSALAYAMFTGLGQLYVYMVLISETTTPGINLRWYLDVVGLKRSKAYVVNGVAIFFTWLVARIILFMYFFYHVSVHYDQIKQLPGFGRFLILVVPLIISSLNLMWFWKITMGMLKTLAKRH</sequence>
<keyword evidence="4 5" id="KW-0472">Membrane</keyword>
<dbReference type="GO" id="GO:0005783">
    <property type="term" value="C:endoplasmic reticulum"/>
    <property type="evidence" value="ECO:0007669"/>
    <property type="project" value="TreeGrafter"/>
</dbReference>
<organism evidence="8 9">
    <name type="scientific">Nepenthes gracilis</name>
    <name type="common">Slender pitcher plant</name>
    <dbReference type="NCBI Taxonomy" id="150966"/>
    <lineage>
        <taxon>Eukaryota</taxon>
        <taxon>Viridiplantae</taxon>
        <taxon>Streptophyta</taxon>
        <taxon>Embryophyta</taxon>
        <taxon>Tracheophyta</taxon>
        <taxon>Spermatophyta</taxon>
        <taxon>Magnoliopsida</taxon>
        <taxon>eudicotyledons</taxon>
        <taxon>Gunneridae</taxon>
        <taxon>Pentapetalae</taxon>
        <taxon>Caryophyllales</taxon>
        <taxon>Nepenthaceae</taxon>
        <taxon>Nepenthes</taxon>
    </lineage>
</organism>
<proteinExistence type="predicted"/>
<accession>A0AAD3XSQ4</accession>
<dbReference type="EMBL" id="BSYO01000014">
    <property type="protein sequence ID" value="GMH14986.1"/>
    <property type="molecule type" value="Genomic_DNA"/>
</dbReference>
<comment type="subcellular location">
    <subcellularLocation>
        <location evidence="1">Membrane</location>
        <topology evidence="1">Multi-pass membrane protein</topology>
    </subcellularLocation>
</comment>
<reference evidence="8" key="1">
    <citation type="submission" date="2023-05" db="EMBL/GenBank/DDBJ databases">
        <title>Nepenthes gracilis genome sequencing.</title>
        <authorList>
            <person name="Fukushima K."/>
        </authorList>
    </citation>
    <scope>NUCLEOTIDE SEQUENCE</scope>
    <source>
        <strain evidence="8">SING2019-196</strain>
    </source>
</reference>
<evidence type="ECO:0000259" key="7">
    <source>
        <dbReference type="PROSITE" id="PS50922"/>
    </source>
</evidence>
<gene>
    <name evidence="8" type="ORF">Nepgr_016827</name>
</gene>
<dbReference type="AlphaFoldDB" id="A0AAD3XSQ4"/>
<dbReference type="PANTHER" id="PTHR13439:SF71">
    <property type="entry name" value="EXPRESSED PROTEIN"/>
    <property type="match status" value="1"/>
</dbReference>
<evidence type="ECO:0000313" key="9">
    <source>
        <dbReference type="Proteomes" id="UP001279734"/>
    </source>
</evidence>
<dbReference type="SMART" id="SM00724">
    <property type="entry name" value="TLC"/>
    <property type="match status" value="1"/>
</dbReference>
<keyword evidence="2 5" id="KW-0812">Transmembrane</keyword>
<protein>
    <recommendedName>
        <fullName evidence="7">TLC domain-containing protein</fullName>
    </recommendedName>
</protein>